<gene>
    <name evidence="1" type="ORF">A9B99_12060</name>
</gene>
<keyword evidence="2" id="KW-1185">Reference proteome</keyword>
<dbReference type="Proteomes" id="UP000078225">
    <property type="component" value="Unassembled WGS sequence"/>
</dbReference>
<name>A0A1B7L196_9ENTR</name>
<proteinExistence type="predicted"/>
<dbReference type="STRING" id="1691903.A9B99_12060"/>
<accession>A0A1B7L196</accession>
<evidence type="ECO:0000313" key="2">
    <source>
        <dbReference type="Proteomes" id="UP000078225"/>
    </source>
</evidence>
<sequence length="61" mass="6612">MPARPVHFAEAAITRNTTECINMKTSVWLVQARYNDVFGSTGCPPLCHGGIPVQRELALAA</sequence>
<reference evidence="2" key="1">
    <citation type="submission" date="2016-05" db="EMBL/GenBank/DDBJ databases">
        <authorList>
            <person name="Behera P."/>
            <person name="Vaishampayan P."/>
            <person name="Singh N."/>
            <person name="Raina V."/>
            <person name="Suar M."/>
            <person name="Pattnaik A."/>
            <person name="Rastogi G."/>
        </authorList>
    </citation>
    <scope>NUCLEOTIDE SEQUENCE [LARGE SCALE GENOMIC DNA]</scope>
    <source>
        <strain evidence="2">MP23</strain>
    </source>
</reference>
<dbReference type="AlphaFoldDB" id="A0A1B7L196"/>
<organism evidence="1 2">
    <name type="scientific">Mangrovibacter phragmitis</name>
    <dbReference type="NCBI Taxonomy" id="1691903"/>
    <lineage>
        <taxon>Bacteria</taxon>
        <taxon>Pseudomonadati</taxon>
        <taxon>Pseudomonadota</taxon>
        <taxon>Gammaproteobacteria</taxon>
        <taxon>Enterobacterales</taxon>
        <taxon>Enterobacteriaceae</taxon>
        <taxon>Mangrovibacter</taxon>
    </lineage>
</organism>
<dbReference type="EMBL" id="LYRP01000033">
    <property type="protein sequence ID" value="OAT76172.1"/>
    <property type="molecule type" value="Genomic_DNA"/>
</dbReference>
<comment type="caution">
    <text evidence="1">The sequence shown here is derived from an EMBL/GenBank/DDBJ whole genome shotgun (WGS) entry which is preliminary data.</text>
</comment>
<evidence type="ECO:0000313" key="1">
    <source>
        <dbReference type="EMBL" id="OAT76172.1"/>
    </source>
</evidence>
<protein>
    <submittedName>
        <fullName evidence="1">Uncharacterized protein</fullName>
    </submittedName>
</protein>